<evidence type="ECO:0000313" key="3">
    <source>
        <dbReference type="Proteomes" id="UP000291116"/>
    </source>
</evidence>
<protein>
    <recommendedName>
        <fullName evidence="1">SnoaL-like domain-containing protein</fullName>
    </recommendedName>
</protein>
<dbReference type="OrthoDB" id="36616at2759"/>
<name>A0A448ZNE7_9STRA</name>
<organism evidence="2 3">
    <name type="scientific">Pseudo-nitzschia multistriata</name>
    <dbReference type="NCBI Taxonomy" id="183589"/>
    <lineage>
        <taxon>Eukaryota</taxon>
        <taxon>Sar</taxon>
        <taxon>Stramenopiles</taxon>
        <taxon>Ochrophyta</taxon>
        <taxon>Bacillariophyta</taxon>
        <taxon>Bacillariophyceae</taxon>
        <taxon>Bacillariophycidae</taxon>
        <taxon>Bacillariales</taxon>
        <taxon>Bacillariaceae</taxon>
        <taxon>Pseudo-nitzschia</taxon>
    </lineage>
</organism>
<dbReference type="SUPFAM" id="SSF54427">
    <property type="entry name" value="NTF2-like"/>
    <property type="match status" value="1"/>
</dbReference>
<proteinExistence type="predicted"/>
<dbReference type="EMBL" id="CAACVS010000561">
    <property type="protein sequence ID" value="VEU43559.1"/>
    <property type="molecule type" value="Genomic_DNA"/>
</dbReference>
<feature type="non-terminal residue" evidence="2">
    <location>
        <position position="1"/>
    </location>
</feature>
<reference evidence="2 3" key="1">
    <citation type="submission" date="2019-01" db="EMBL/GenBank/DDBJ databases">
        <authorList>
            <person name="Ferrante I. M."/>
        </authorList>
    </citation>
    <scope>NUCLEOTIDE SEQUENCE [LARGE SCALE GENOMIC DNA]</scope>
    <source>
        <strain evidence="2 3">B856</strain>
    </source>
</reference>
<feature type="domain" description="SnoaL-like" evidence="1">
    <location>
        <begin position="27"/>
        <end position="64"/>
    </location>
</feature>
<dbReference type="InterPro" id="IPR037401">
    <property type="entry name" value="SnoaL-like"/>
</dbReference>
<dbReference type="Pfam" id="PF13474">
    <property type="entry name" value="SnoaL_3"/>
    <property type="match status" value="1"/>
</dbReference>
<dbReference type="InterPro" id="IPR032710">
    <property type="entry name" value="NTF2-like_dom_sf"/>
</dbReference>
<dbReference type="AlphaFoldDB" id="A0A448ZNE7"/>
<dbReference type="Proteomes" id="UP000291116">
    <property type="component" value="Unassembled WGS sequence"/>
</dbReference>
<evidence type="ECO:0000313" key="2">
    <source>
        <dbReference type="EMBL" id="VEU43559.1"/>
    </source>
</evidence>
<dbReference type="Gene3D" id="3.10.450.50">
    <property type="match status" value="1"/>
</dbReference>
<evidence type="ECO:0000259" key="1">
    <source>
        <dbReference type="Pfam" id="PF13474"/>
    </source>
</evidence>
<keyword evidence="3" id="KW-1185">Reference proteome</keyword>
<accession>A0A448ZNE7</accession>
<sequence length="113" mass="11909">FLQGEPSGEIIESFVHIGHDWVSDVGIYEFTMATDGSKVRGRYSFVYAMEDGEWKIAHHHSSMMPEPMLAAAEPLEAPGVQISKMADVSSGASAIAIGNGVAAFAAVAVAIAL</sequence>
<gene>
    <name evidence="2" type="ORF">PSNMU_V1.4_AUG-EV-PASAV3_0105920</name>
</gene>